<keyword evidence="2" id="KW-1185">Reference proteome</keyword>
<dbReference type="Gene3D" id="3.30.420.10">
    <property type="entry name" value="Ribonuclease H-like superfamily/Ribonuclease H"/>
    <property type="match status" value="1"/>
</dbReference>
<protein>
    <submittedName>
        <fullName evidence="1">Bgt-51445</fullName>
    </submittedName>
</protein>
<dbReference type="EMBL" id="LR026992">
    <property type="protein sequence ID" value="VDB92990.1"/>
    <property type="molecule type" value="Genomic_DNA"/>
</dbReference>
<evidence type="ECO:0000313" key="1">
    <source>
        <dbReference type="EMBL" id="VDB92990.1"/>
    </source>
</evidence>
<sequence length="118" mass="14276">MLTLDFQHVHQIISYVESSPGNRRKTFLELASGPFRHLGVSERVIQRELKKRGYQLHVAHLKPSVSRKTMKTLRDWAKAHHNWKYEDWTSVLWIDKTWIEDRRHSREWVTRSVRTLLF</sequence>
<evidence type="ECO:0000313" key="2">
    <source>
        <dbReference type="Proteomes" id="UP000324639"/>
    </source>
</evidence>
<dbReference type="Proteomes" id="UP000324639">
    <property type="component" value="Chromosome Bgt_-09"/>
</dbReference>
<proteinExistence type="predicted"/>
<organism evidence="1 2">
    <name type="scientific">Blumeria graminis f. sp. tritici</name>
    <dbReference type="NCBI Taxonomy" id="62690"/>
    <lineage>
        <taxon>Eukaryota</taxon>
        <taxon>Fungi</taxon>
        <taxon>Dikarya</taxon>
        <taxon>Ascomycota</taxon>
        <taxon>Pezizomycotina</taxon>
        <taxon>Leotiomycetes</taxon>
        <taxon>Erysiphales</taxon>
        <taxon>Erysiphaceae</taxon>
        <taxon>Blumeria</taxon>
    </lineage>
</organism>
<dbReference type="AlphaFoldDB" id="A0A9X9QFF7"/>
<gene>
    <name evidence="1" type="ORF">BGT96224V316_LOCUS6746</name>
</gene>
<dbReference type="GO" id="GO:0003676">
    <property type="term" value="F:nucleic acid binding"/>
    <property type="evidence" value="ECO:0007669"/>
    <property type="project" value="InterPro"/>
</dbReference>
<name>A0A9X9QFF7_BLUGR</name>
<reference evidence="1 2" key="1">
    <citation type="submission" date="2018-08" db="EMBL/GenBank/DDBJ databases">
        <authorList>
            <person name="Muller C M."/>
        </authorList>
    </citation>
    <scope>NUCLEOTIDE SEQUENCE [LARGE SCALE GENOMIC DNA]</scope>
</reference>
<dbReference type="InterPro" id="IPR036397">
    <property type="entry name" value="RNaseH_sf"/>
</dbReference>
<accession>A0A9X9QFF7</accession>